<accession>A0A183F610</accession>
<dbReference type="EMBL" id="UZAH01001846">
    <property type="protein sequence ID" value="VDO20176.1"/>
    <property type="molecule type" value="Genomic_DNA"/>
</dbReference>
<evidence type="ECO:0000313" key="1">
    <source>
        <dbReference type="EMBL" id="VDO20176.1"/>
    </source>
</evidence>
<dbReference type="AlphaFoldDB" id="A0A183F610"/>
<dbReference type="WBParaSite" id="HPBE_0000160201-mRNA-1">
    <property type="protein sequence ID" value="HPBE_0000160201-mRNA-1"/>
    <property type="gene ID" value="HPBE_0000160201"/>
</dbReference>
<reference evidence="3" key="2">
    <citation type="submission" date="2019-09" db="UniProtKB">
        <authorList>
            <consortium name="WormBaseParasite"/>
        </authorList>
    </citation>
    <scope>IDENTIFICATION</scope>
</reference>
<accession>A0A3P7TFZ0</accession>
<evidence type="ECO:0000313" key="2">
    <source>
        <dbReference type="Proteomes" id="UP000050761"/>
    </source>
</evidence>
<protein>
    <submittedName>
        <fullName evidence="3">Nuclear disruption protein</fullName>
    </submittedName>
</protein>
<proteinExistence type="predicted"/>
<evidence type="ECO:0000313" key="3">
    <source>
        <dbReference type="WBParaSite" id="HPBE_0000160201-mRNA-1"/>
    </source>
</evidence>
<sequence length="114" mass="12916">MGTMAFVDLDGCHRGPIKVETAKENPNLRGEIRQLLKLNLDDDDIIAMFFVNDKNFNTFVDVVFAGKQKNGRAVAFTYGSPDGPQIAHLFRIPFSKYFQYLECEAYAVEEDTES</sequence>
<gene>
    <name evidence="1" type="ORF">HPBE_LOCUS1603</name>
</gene>
<name>A0A183F610_HELPZ</name>
<organism evidence="2 3">
    <name type="scientific">Heligmosomoides polygyrus</name>
    <name type="common">Parasitic roundworm</name>
    <dbReference type="NCBI Taxonomy" id="6339"/>
    <lineage>
        <taxon>Eukaryota</taxon>
        <taxon>Metazoa</taxon>
        <taxon>Ecdysozoa</taxon>
        <taxon>Nematoda</taxon>
        <taxon>Chromadorea</taxon>
        <taxon>Rhabditida</taxon>
        <taxon>Rhabditina</taxon>
        <taxon>Rhabditomorpha</taxon>
        <taxon>Strongyloidea</taxon>
        <taxon>Heligmosomidae</taxon>
        <taxon>Heligmosomoides</taxon>
    </lineage>
</organism>
<reference evidence="1 2" key="1">
    <citation type="submission" date="2018-11" db="EMBL/GenBank/DDBJ databases">
        <authorList>
            <consortium name="Pathogen Informatics"/>
        </authorList>
    </citation>
    <scope>NUCLEOTIDE SEQUENCE [LARGE SCALE GENOMIC DNA]</scope>
</reference>
<dbReference type="Proteomes" id="UP000050761">
    <property type="component" value="Unassembled WGS sequence"/>
</dbReference>
<keyword evidence="2" id="KW-1185">Reference proteome</keyword>